<name>A0A8J3II39_9CHLR</name>
<dbReference type="EMBL" id="BNJK01000001">
    <property type="protein sequence ID" value="GHO94053.1"/>
    <property type="molecule type" value="Genomic_DNA"/>
</dbReference>
<gene>
    <name evidence="2" type="ORF">KSF_041010</name>
</gene>
<dbReference type="Pfam" id="PF20226">
    <property type="entry name" value="DUF6585"/>
    <property type="match status" value="1"/>
</dbReference>
<comment type="caution">
    <text evidence="2">The sequence shown here is derived from an EMBL/GenBank/DDBJ whole genome shotgun (WGS) entry which is preliminary data.</text>
</comment>
<dbReference type="Proteomes" id="UP000597444">
    <property type="component" value="Unassembled WGS sequence"/>
</dbReference>
<dbReference type="InterPro" id="IPR046492">
    <property type="entry name" value="DUF6585"/>
</dbReference>
<sequence>MRQVSSQLQQEPPHVLRAAATYQLGPLQRIYEPGREAYLYRVISLFSMIVGCLILLFFFLAYESLFSGWQLWQAVLVPLIGVIWLLLAAWIFLTPYIHPRLRIFVYRNGLIYAKGKAEVLRWDQMERVWKDLEVERKGSLSVRAYTVRRSDDTLFVFTGELKDVEALGRLIEVEITRRLLPRALTAYHAGGPVVFDEVVVSSYGIGVRPGRKLLLWDEFDRISVDETKLALYKKGVKAAWVVIKIASIPNAGILKELIPHVQREIRLKHIPCVLAYNAGKIQTFGALYVSKRGITVNNGRWLLPWSEIACVGVGEHEVMIRRKSRQPEWYTLPLWQVSDPAELKALIDYIMREKA</sequence>
<dbReference type="AlphaFoldDB" id="A0A8J3II39"/>
<reference evidence="2" key="1">
    <citation type="submission" date="2020-10" db="EMBL/GenBank/DDBJ databases">
        <title>Taxonomic study of unclassified bacteria belonging to the class Ktedonobacteria.</title>
        <authorList>
            <person name="Yabe S."/>
            <person name="Wang C.M."/>
            <person name="Zheng Y."/>
            <person name="Sakai Y."/>
            <person name="Cavaletti L."/>
            <person name="Monciardini P."/>
            <person name="Donadio S."/>
        </authorList>
    </citation>
    <scope>NUCLEOTIDE SEQUENCE</scope>
    <source>
        <strain evidence="2">ID150040</strain>
    </source>
</reference>
<keyword evidence="3" id="KW-1185">Reference proteome</keyword>
<evidence type="ECO:0000313" key="2">
    <source>
        <dbReference type="EMBL" id="GHO94053.1"/>
    </source>
</evidence>
<proteinExistence type="predicted"/>
<feature type="transmembrane region" description="Helical" evidence="1">
    <location>
        <begin position="38"/>
        <end position="59"/>
    </location>
</feature>
<keyword evidence="1" id="KW-0472">Membrane</keyword>
<keyword evidence="1" id="KW-1133">Transmembrane helix</keyword>
<feature type="transmembrane region" description="Helical" evidence="1">
    <location>
        <begin position="71"/>
        <end position="93"/>
    </location>
</feature>
<organism evidence="2 3">
    <name type="scientific">Reticulibacter mediterranei</name>
    <dbReference type="NCBI Taxonomy" id="2778369"/>
    <lineage>
        <taxon>Bacteria</taxon>
        <taxon>Bacillati</taxon>
        <taxon>Chloroflexota</taxon>
        <taxon>Ktedonobacteria</taxon>
        <taxon>Ktedonobacterales</taxon>
        <taxon>Reticulibacteraceae</taxon>
        <taxon>Reticulibacter</taxon>
    </lineage>
</organism>
<evidence type="ECO:0000313" key="3">
    <source>
        <dbReference type="Proteomes" id="UP000597444"/>
    </source>
</evidence>
<accession>A0A8J3II39</accession>
<dbReference type="RefSeq" id="WP_220204813.1">
    <property type="nucleotide sequence ID" value="NZ_BNJK01000001.1"/>
</dbReference>
<keyword evidence="1" id="KW-0812">Transmembrane</keyword>
<protein>
    <submittedName>
        <fullName evidence="2">Uncharacterized protein</fullName>
    </submittedName>
</protein>
<evidence type="ECO:0000256" key="1">
    <source>
        <dbReference type="SAM" id="Phobius"/>
    </source>
</evidence>